<name>A0A1J5SW56_9ZZZZ</name>
<organism evidence="1">
    <name type="scientific">mine drainage metagenome</name>
    <dbReference type="NCBI Taxonomy" id="410659"/>
    <lineage>
        <taxon>unclassified sequences</taxon>
        <taxon>metagenomes</taxon>
        <taxon>ecological metagenomes</taxon>
    </lineage>
</organism>
<proteinExistence type="predicted"/>
<dbReference type="EMBL" id="MLJW01000016">
    <property type="protein sequence ID" value="OIR12761.1"/>
    <property type="molecule type" value="Genomic_DNA"/>
</dbReference>
<protein>
    <recommendedName>
        <fullName evidence="2">BNR/Asp-box repeat protein</fullName>
    </recommendedName>
</protein>
<accession>A0A1J5SW56</accession>
<dbReference type="PROSITE" id="PS51257">
    <property type="entry name" value="PROKAR_LIPOPROTEIN"/>
    <property type="match status" value="1"/>
</dbReference>
<evidence type="ECO:0000313" key="1">
    <source>
        <dbReference type="EMBL" id="OIR12761.1"/>
    </source>
</evidence>
<dbReference type="AlphaFoldDB" id="A0A1J5SW56"/>
<dbReference type="SUPFAM" id="SSF110296">
    <property type="entry name" value="Oligoxyloglucan reducing end-specific cellobiohydrolase"/>
    <property type="match status" value="1"/>
</dbReference>
<reference evidence="1" key="1">
    <citation type="submission" date="2016-10" db="EMBL/GenBank/DDBJ databases">
        <title>Sequence of Gallionella enrichment culture.</title>
        <authorList>
            <person name="Poehlein A."/>
            <person name="Muehling M."/>
            <person name="Daniel R."/>
        </authorList>
    </citation>
    <scope>NUCLEOTIDE SEQUENCE</scope>
</reference>
<gene>
    <name evidence="1" type="ORF">GALL_58280</name>
</gene>
<sequence length="245" mass="28842">MNKNCMKIVLFILMIITSISCTDTSKWIKIRVNGIKPNHLNHVGDLIYFENESRGVIAGYDFKEMINQDSAAIMRLGDEFPIAYITNNGGNNWIQINFDSSIIGHFWGAYLYKDTLIFNVYSKNNYILFSKDNGKTFAALSASKDVEKIVKKYFSENINPMKNNYFFYNRERYYIKEVYKTKRALLIVCYGKEPLTDYYFVTFDDGKNWKYLQEDFGINGGKFLIEDKFLYSYRFPDGFRKLKLK</sequence>
<evidence type="ECO:0008006" key="2">
    <source>
        <dbReference type="Google" id="ProtNLM"/>
    </source>
</evidence>
<comment type="caution">
    <text evidence="1">The sequence shown here is derived from an EMBL/GenBank/DDBJ whole genome shotgun (WGS) entry which is preliminary data.</text>
</comment>